<feature type="compositionally biased region" description="Polar residues" evidence="1">
    <location>
        <begin position="28"/>
        <end position="49"/>
    </location>
</feature>
<keyword evidence="3" id="KW-1185">Reference proteome</keyword>
<name>A0ABR1IPB3_9AGAR</name>
<evidence type="ECO:0000256" key="1">
    <source>
        <dbReference type="SAM" id="MobiDB-lite"/>
    </source>
</evidence>
<accession>A0ABR1IPB3</accession>
<comment type="caution">
    <text evidence="2">The sequence shown here is derived from an EMBL/GenBank/DDBJ whole genome shotgun (WGS) entry which is preliminary data.</text>
</comment>
<feature type="region of interest" description="Disordered" evidence="1">
    <location>
        <begin position="21"/>
        <end position="49"/>
    </location>
</feature>
<reference evidence="2 3" key="1">
    <citation type="submission" date="2024-01" db="EMBL/GenBank/DDBJ databases">
        <title>A draft genome for the cacao thread blight pathogen Marasmiellus scandens.</title>
        <authorList>
            <person name="Baruah I.K."/>
            <person name="Leung J."/>
            <person name="Bukari Y."/>
            <person name="Amoako-Attah I."/>
            <person name="Meinhardt L.W."/>
            <person name="Bailey B.A."/>
            <person name="Cohen S.P."/>
        </authorList>
    </citation>
    <scope>NUCLEOTIDE SEQUENCE [LARGE SCALE GENOMIC DNA]</scope>
    <source>
        <strain evidence="2 3">GH-19</strain>
    </source>
</reference>
<proteinExistence type="predicted"/>
<sequence>MQVESTRIDLQNSNTRFTRAGDVKSIPMPTTTSERSVNNTTGRPLYPNSVTQDYHGISRNSVELSSADVASSILTPSPEINMLSSTKDTSVSRSTFNGIGRDQTNYIGSIGSVGTLNVFQLSAL</sequence>
<protein>
    <submittedName>
        <fullName evidence="2">Uncharacterized protein</fullName>
    </submittedName>
</protein>
<evidence type="ECO:0000313" key="2">
    <source>
        <dbReference type="EMBL" id="KAK7436733.1"/>
    </source>
</evidence>
<dbReference type="Proteomes" id="UP001498398">
    <property type="component" value="Unassembled WGS sequence"/>
</dbReference>
<gene>
    <name evidence="2" type="ORF">VKT23_018986</name>
</gene>
<evidence type="ECO:0000313" key="3">
    <source>
        <dbReference type="Proteomes" id="UP001498398"/>
    </source>
</evidence>
<organism evidence="2 3">
    <name type="scientific">Marasmiellus scandens</name>
    <dbReference type="NCBI Taxonomy" id="2682957"/>
    <lineage>
        <taxon>Eukaryota</taxon>
        <taxon>Fungi</taxon>
        <taxon>Dikarya</taxon>
        <taxon>Basidiomycota</taxon>
        <taxon>Agaricomycotina</taxon>
        <taxon>Agaricomycetes</taxon>
        <taxon>Agaricomycetidae</taxon>
        <taxon>Agaricales</taxon>
        <taxon>Marasmiineae</taxon>
        <taxon>Omphalotaceae</taxon>
        <taxon>Marasmiellus</taxon>
    </lineage>
</organism>
<dbReference type="EMBL" id="JBANRG010000091">
    <property type="protein sequence ID" value="KAK7436733.1"/>
    <property type="molecule type" value="Genomic_DNA"/>
</dbReference>